<evidence type="ECO:0000256" key="1">
    <source>
        <dbReference type="ARBA" id="ARBA00004592"/>
    </source>
</evidence>
<keyword evidence="3" id="KW-0926">Vacuole</keyword>
<proteinExistence type="inferred from homology"/>
<evidence type="ECO:0000313" key="10">
    <source>
        <dbReference type="EMBL" id="CAE0699808.1"/>
    </source>
</evidence>
<sequence length="1431" mass="154257">MDLGDLWSWDKHKLGCKIRVETHNPALDELRETTAADGCRRENNVRTTASSIEVSNSPAVLVGNQHDSQRTMSNTRKNIYKKFFEIPRSPPAKIILDMQKERLRLNLSTSAYAPPHSLMKTRSEEKSILSPKLYQRQREWEVQSDVNSGDLLMMTQDGHSGKVIHHASRDAHHTKHKLQKQAKPILNQMHLSYKSSTPKCDAQEDFAGVENASQLKDEPDAQKAKLDCVNSIAAWSAHGENVARLAEEGAVPGILMLSQDENESVRGACATAFGHMSRHAELCEQLMKHNAVPVISDLGINTIDATISRDCTLALVNLTTVDGVEAKLVEDGVVVSFLTLMNQHEIHSEACSYGLFNLTCVDQPYMHIERVIKAFVSLATSTDATVKHICAAALCNLSDIKPICSRIVEEGVVQVVGLLARGAEARTRRVCAIVLHSLASTRACRADMVTKGAVQILYALSSDADTITLHYIASATTRLATDAQNLPRLVHEGGVTALCNICLRCPQDIPTTKLCASALCLLSQQAIGRQAIVQEGCVPALVSLLHESSDLSTIQQGLYALTTLLADENNHEQVLGQGGIAAVIELCGHASPVIREACSLALFNFSCGKAPHERGISASAIPAIIALSRLPEPRTRMRCAATLCKLAAFEANVSLMVDEGVVSAFIDMLQTGDQDIVKHCCVALCRLAHEGSSAVTITEGAVPKVIAGCGGESDPTTRISCCAVLSAVSAHEPCRRPLCAMGTLEPLISLARDRGADDTTRLRCAVAFANLSHEPAVQGEMVKAGVVPVVAELSNSYCEENQLYCARALCNLGCHSGSEQAIVEQGGVTALMMICMVRAVSHFTKQICAKAILNLVCAPLVIKDWLPQLADEGLVQAVSVLSRLPEEQTMGVCASIFCTISAHGLVGRQLLVKRRSTLKDIFSLMRSSDKATQTFCGKAVFNLLGHADSQTYAVQAGAIPVLSTLCTLGEPEVETAAADICLLLSGEAAYRQEITEANVVPALIESAKSPNPATCQSSLRVLAHLAWWSHMRTCIIHAEVMPTLASLIEQTPSIEPGDLLTEKLILHIITYISCVSEEYKVMLVQNNIIPLLDILFCRLSSSGDIACALHARKFIAMSVRSLTASQGAINKLVGDGAIRLVCNIMCAGEDTNSDVYENCAISLYSVAQTQYYNDVLLEQGLLKAISRLAQHPECFGIAASILYLLSSDPQHRELVVLDSGARNLLFAIADQPTHSKSAIQFCAQTLFCLSRCAAESREVLISAGLVPLLLRLSGHDDEKVASPCSEALRNLSSEGSSAIEEGTVSRLLAEALSYPRERKSAAIIDVSPAKVSARPLVLDNYGPSSDILCHLLIQNFKPFTISIIKMIGGVAGSGPAPPEPPEMDVHDPANHVSFDGTDNTDDDENIGASMMFAKMNTESLSISNHQQLMLQ</sequence>
<keyword evidence="21" id="KW-1185">Reference proteome</keyword>
<dbReference type="PANTHER" id="PTHR47249:SF1">
    <property type="entry name" value="VACUOLAR PROTEIN 8"/>
    <property type="match status" value="1"/>
</dbReference>
<evidence type="ECO:0000313" key="20">
    <source>
        <dbReference type="EMBL" id="CAH0368805.1"/>
    </source>
</evidence>
<dbReference type="InterPro" id="IPR000225">
    <property type="entry name" value="Armadillo"/>
</dbReference>
<evidence type="ECO:0000313" key="21">
    <source>
        <dbReference type="Proteomes" id="UP000789595"/>
    </source>
</evidence>
<dbReference type="InterPro" id="IPR016024">
    <property type="entry name" value="ARM-type_fold"/>
</dbReference>
<evidence type="ECO:0000313" key="11">
    <source>
        <dbReference type="EMBL" id="CAE0699810.1"/>
    </source>
</evidence>
<dbReference type="EMBL" id="HBIW01017681">
    <property type="protein sequence ID" value="CAE0699807.1"/>
    <property type="molecule type" value="Transcribed_RNA"/>
</dbReference>
<name>A0A6S8WUQ6_9STRA</name>
<evidence type="ECO:0000256" key="5">
    <source>
        <dbReference type="ARBA" id="ARBA00023136"/>
    </source>
</evidence>
<evidence type="ECO:0000313" key="16">
    <source>
        <dbReference type="EMBL" id="CAE0699815.1"/>
    </source>
</evidence>
<accession>A0A6S8WUQ6</accession>
<organism evidence="14">
    <name type="scientific">Pelagomonas calceolata</name>
    <dbReference type="NCBI Taxonomy" id="35677"/>
    <lineage>
        <taxon>Eukaryota</taxon>
        <taxon>Sar</taxon>
        <taxon>Stramenopiles</taxon>
        <taxon>Ochrophyta</taxon>
        <taxon>Pelagophyceae</taxon>
        <taxon>Pelagomonadales</taxon>
        <taxon>Pelagomonadaceae</taxon>
        <taxon>Pelagomonas</taxon>
    </lineage>
</organism>
<evidence type="ECO:0000256" key="7">
    <source>
        <dbReference type="ARBA" id="ARBA00026209"/>
    </source>
</evidence>
<feature type="repeat" description="ARM" evidence="8">
    <location>
        <begin position="536"/>
        <end position="579"/>
    </location>
</feature>
<dbReference type="EMBL" id="HBIW01017690">
    <property type="protein sequence ID" value="CAE0699816.1"/>
    <property type="molecule type" value="Transcribed_RNA"/>
</dbReference>
<evidence type="ECO:0000313" key="13">
    <source>
        <dbReference type="EMBL" id="CAE0699812.1"/>
    </source>
</evidence>
<dbReference type="EMBL" id="HBIW01017685">
    <property type="protein sequence ID" value="CAE0699811.1"/>
    <property type="molecule type" value="Transcribed_RNA"/>
</dbReference>
<keyword evidence="4" id="KW-0677">Repeat</keyword>
<dbReference type="EMBL" id="CAKKNE010000002">
    <property type="protein sequence ID" value="CAH0368805.1"/>
    <property type="molecule type" value="Genomic_DNA"/>
</dbReference>
<evidence type="ECO:0000313" key="17">
    <source>
        <dbReference type="EMBL" id="CAE0699816.1"/>
    </source>
</evidence>
<evidence type="ECO:0000313" key="14">
    <source>
        <dbReference type="EMBL" id="CAE0699813.1"/>
    </source>
</evidence>
<dbReference type="EMBL" id="HBIW01017682">
    <property type="protein sequence ID" value="CAE0699808.1"/>
    <property type="molecule type" value="Transcribed_RNA"/>
</dbReference>
<reference evidence="14" key="1">
    <citation type="submission" date="2021-01" db="EMBL/GenBank/DDBJ databases">
        <authorList>
            <person name="Corre E."/>
            <person name="Pelletier E."/>
            <person name="Niang G."/>
            <person name="Scheremetjew M."/>
            <person name="Finn R."/>
            <person name="Kale V."/>
            <person name="Holt S."/>
            <person name="Cochrane G."/>
            <person name="Meng A."/>
            <person name="Brown T."/>
            <person name="Cohen L."/>
        </authorList>
    </citation>
    <scope>NUCLEOTIDE SEQUENCE</scope>
    <source>
        <strain evidence="14">CCMP1756</strain>
    </source>
</reference>
<dbReference type="PROSITE" id="PS50176">
    <property type="entry name" value="ARM_REPEAT"/>
    <property type="match status" value="1"/>
</dbReference>
<dbReference type="Gene3D" id="1.25.10.10">
    <property type="entry name" value="Leucine-rich Repeat Variant"/>
    <property type="match status" value="5"/>
</dbReference>
<dbReference type="SMART" id="SM00185">
    <property type="entry name" value="ARM"/>
    <property type="match status" value="11"/>
</dbReference>
<dbReference type="EMBL" id="HBIW01017684">
    <property type="protein sequence ID" value="CAE0699810.1"/>
    <property type="molecule type" value="Transcribed_RNA"/>
</dbReference>
<dbReference type="EMBL" id="HBIW01017687">
    <property type="protein sequence ID" value="CAE0699813.1"/>
    <property type="molecule type" value="Transcribed_RNA"/>
</dbReference>
<keyword evidence="6" id="KW-0449">Lipoprotein</keyword>
<gene>
    <name evidence="9" type="ORF">PCAL00307_LOCUS15243</name>
    <name evidence="10" type="ORF">PCAL00307_LOCUS15244</name>
    <name evidence="11" type="ORF">PCAL00307_LOCUS15246</name>
    <name evidence="12" type="ORF">PCAL00307_LOCUS15247</name>
    <name evidence="13" type="ORF">PCAL00307_LOCUS15248</name>
    <name evidence="14" type="ORF">PCAL00307_LOCUS15249</name>
    <name evidence="15" type="ORF">PCAL00307_LOCUS15250</name>
    <name evidence="16" type="ORF">PCAL00307_LOCUS15251</name>
    <name evidence="17" type="ORF">PCAL00307_LOCUS15252</name>
    <name evidence="18" type="ORF">PCAL00307_LOCUS15253</name>
    <name evidence="19" type="ORF">PCAL00307_LOCUS15254</name>
    <name evidence="20" type="ORF">PECAL_2P18940</name>
</gene>
<evidence type="ECO:0000256" key="4">
    <source>
        <dbReference type="ARBA" id="ARBA00022737"/>
    </source>
</evidence>
<evidence type="ECO:0000313" key="12">
    <source>
        <dbReference type="EMBL" id="CAE0699811.1"/>
    </source>
</evidence>
<protein>
    <recommendedName>
        <fullName evidence="7">Vacuolar protein 8</fullName>
    </recommendedName>
</protein>
<reference evidence="20" key="2">
    <citation type="submission" date="2021-11" db="EMBL/GenBank/DDBJ databases">
        <authorList>
            <consortium name="Genoscope - CEA"/>
            <person name="William W."/>
        </authorList>
    </citation>
    <scope>NUCLEOTIDE SEQUENCE</scope>
</reference>
<dbReference type="EMBL" id="HBIW01017689">
    <property type="protein sequence ID" value="CAE0699815.1"/>
    <property type="molecule type" value="Transcribed_RNA"/>
</dbReference>
<dbReference type="GO" id="GO:0071562">
    <property type="term" value="P:nucleus-vacuole junction assembly"/>
    <property type="evidence" value="ECO:0007669"/>
    <property type="project" value="InterPro"/>
</dbReference>
<dbReference type="EMBL" id="HBIW01017688">
    <property type="protein sequence ID" value="CAE0699814.1"/>
    <property type="molecule type" value="Transcribed_RNA"/>
</dbReference>
<evidence type="ECO:0000313" key="19">
    <source>
        <dbReference type="EMBL" id="CAE0699818.1"/>
    </source>
</evidence>
<evidence type="ECO:0000313" key="9">
    <source>
        <dbReference type="EMBL" id="CAE0699807.1"/>
    </source>
</evidence>
<evidence type="ECO:0000256" key="8">
    <source>
        <dbReference type="PROSITE-ProRule" id="PRU00259"/>
    </source>
</evidence>
<dbReference type="EMBL" id="HBIW01017692">
    <property type="protein sequence ID" value="CAE0699818.1"/>
    <property type="molecule type" value="Transcribed_RNA"/>
</dbReference>
<dbReference type="InterPro" id="IPR011989">
    <property type="entry name" value="ARM-like"/>
</dbReference>
<dbReference type="PANTHER" id="PTHR47249">
    <property type="entry name" value="VACUOLAR PROTEIN 8"/>
    <property type="match status" value="1"/>
</dbReference>
<dbReference type="SUPFAM" id="SSF48371">
    <property type="entry name" value="ARM repeat"/>
    <property type="match status" value="4"/>
</dbReference>
<keyword evidence="5" id="KW-0472">Membrane</keyword>
<dbReference type="OrthoDB" id="7537227at2759"/>
<evidence type="ECO:0000256" key="6">
    <source>
        <dbReference type="ARBA" id="ARBA00023288"/>
    </source>
</evidence>
<dbReference type="GO" id="GO:0005774">
    <property type="term" value="C:vacuolar membrane"/>
    <property type="evidence" value="ECO:0007669"/>
    <property type="project" value="UniProtKB-SubCell"/>
</dbReference>
<dbReference type="GO" id="GO:0043495">
    <property type="term" value="F:protein-membrane adaptor activity"/>
    <property type="evidence" value="ECO:0007669"/>
    <property type="project" value="InterPro"/>
</dbReference>
<comment type="subcellular location">
    <subcellularLocation>
        <location evidence="1">Vacuole membrane</location>
        <topology evidence="1">Lipid-anchor</topology>
    </subcellularLocation>
</comment>
<evidence type="ECO:0000313" key="18">
    <source>
        <dbReference type="EMBL" id="CAE0699817.1"/>
    </source>
</evidence>
<dbReference type="EMBL" id="HBIW01017686">
    <property type="protein sequence ID" value="CAE0699812.1"/>
    <property type="molecule type" value="Transcribed_RNA"/>
</dbReference>
<dbReference type="InterPro" id="IPR045156">
    <property type="entry name" value="Vac8"/>
</dbReference>
<dbReference type="Pfam" id="PF00514">
    <property type="entry name" value="Arm"/>
    <property type="match status" value="3"/>
</dbReference>
<evidence type="ECO:0000313" key="15">
    <source>
        <dbReference type="EMBL" id="CAE0699814.1"/>
    </source>
</evidence>
<comment type="similarity">
    <text evidence="2">Belongs to the beta-catenin family.</text>
</comment>
<evidence type="ECO:0000256" key="2">
    <source>
        <dbReference type="ARBA" id="ARBA00005462"/>
    </source>
</evidence>
<evidence type="ECO:0000256" key="3">
    <source>
        <dbReference type="ARBA" id="ARBA00022554"/>
    </source>
</evidence>
<dbReference type="Proteomes" id="UP000789595">
    <property type="component" value="Unassembled WGS sequence"/>
</dbReference>
<dbReference type="EMBL" id="HBIW01017691">
    <property type="protein sequence ID" value="CAE0699817.1"/>
    <property type="molecule type" value="Transcribed_RNA"/>
</dbReference>